<dbReference type="CDD" id="cd00032">
    <property type="entry name" value="CASc"/>
    <property type="match status" value="1"/>
</dbReference>
<keyword evidence="5" id="KW-0053">Apoptosis</keyword>
<comment type="subcellular location">
    <subcellularLocation>
        <location evidence="1">Cytoplasm</location>
    </subcellularLocation>
</comment>
<dbReference type="InterPro" id="IPR002138">
    <property type="entry name" value="Pept_C14_p10"/>
</dbReference>
<dbReference type="PROSITE" id="PS50208">
    <property type="entry name" value="CASPASE_P20"/>
    <property type="match status" value="1"/>
</dbReference>
<dbReference type="SUPFAM" id="SSF52129">
    <property type="entry name" value="Caspase-like"/>
    <property type="match status" value="1"/>
</dbReference>
<dbReference type="GO" id="GO:0030182">
    <property type="term" value="P:neuron differentiation"/>
    <property type="evidence" value="ECO:0007669"/>
    <property type="project" value="TreeGrafter"/>
</dbReference>
<dbReference type="InterPro" id="IPR011600">
    <property type="entry name" value="Pept_C14_caspase"/>
</dbReference>
<evidence type="ECO:0000256" key="12">
    <source>
        <dbReference type="ARBA" id="ARBA00038900"/>
    </source>
</evidence>
<evidence type="ECO:0000256" key="6">
    <source>
        <dbReference type="ARBA" id="ARBA00022799"/>
    </source>
</evidence>
<keyword evidence="17" id="KW-1185">Reference proteome</keyword>
<keyword evidence="7" id="KW-0378">Hydrolase</keyword>
<dbReference type="InterPro" id="IPR016129">
    <property type="entry name" value="Caspase_his_AS"/>
</dbReference>
<evidence type="ECO:0000256" key="8">
    <source>
        <dbReference type="ARBA" id="ARBA00022807"/>
    </source>
</evidence>
<evidence type="ECO:0000256" key="10">
    <source>
        <dbReference type="ARBA" id="ARBA00036189"/>
    </source>
</evidence>
<dbReference type="GO" id="GO:0005737">
    <property type="term" value="C:cytoplasm"/>
    <property type="evidence" value="ECO:0007669"/>
    <property type="project" value="UniProtKB-SubCell"/>
</dbReference>
<name>A0A2Y9N0H4_DELLE</name>
<dbReference type="GeneID" id="111173401"/>
<dbReference type="GO" id="GO:0004197">
    <property type="term" value="F:cysteine-type endopeptidase activity"/>
    <property type="evidence" value="ECO:0007669"/>
    <property type="project" value="InterPro"/>
</dbReference>
<dbReference type="GO" id="GO:0043525">
    <property type="term" value="P:positive regulation of neuron apoptotic process"/>
    <property type="evidence" value="ECO:0007669"/>
    <property type="project" value="TreeGrafter"/>
</dbReference>
<dbReference type="PROSITE" id="PS50207">
    <property type="entry name" value="CASPASE_P10"/>
    <property type="match status" value="1"/>
</dbReference>
<protein>
    <recommendedName>
        <fullName evidence="13">Caspase-3</fullName>
        <ecNumber evidence="12">3.4.22.56</ecNumber>
    </recommendedName>
</protein>
<evidence type="ECO:0000256" key="13">
    <source>
        <dbReference type="ARBA" id="ARBA00039708"/>
    </source>
</evidence>
<dbReference type="PROSITE" id="PS01121">
    <property type="entry name" value="CASPASE_HIS"/>
    <property type="match status" value="1"/>
</dbReference>
<dbReference type="InterPro" id="IPR001309">
    <property type="entry name" value="Pept_C14_p20"/>
</dbReference>
<keyword evidence="3" id="KW-0963">Cytoplasm</keyword>
<feature type="domain" description="Caspase family p20" evidence="16">
    <location>
        <begin position="43"/>
        <end position="167"/>
    </location>
</feature>
<comment type="similarity">
    <text evidence="2 14">Belongs to the peptidase C14A family.</text>
</comment>
<comment type="catalytic activity">
    <reaction evidence="10">
        <text>Strict requirement for an Asp residue at positions P1 and P4. It has a preferred cleavage sequence of Asp-Xaa-Xaa-Asp-|- with a hydrophobic amino-acid residue at P2 and a hydrophilic amino-acid residue at P3, although Val or Ala are also accepted at this position.</text>
        <dbReference type="EC" id="3.4.22.56"/>
    </reaction>
</comment>
<dbReference type="PROSITE" id="PS01122">
    <property type="entry name" value="CASPASE_CYS"/>
    <property type="match status" value="1"/>
</dbReference>
<dbReference type="GO" id="GO:0006508">
    <property type="term" value="P:proteolysis"/>
    <property type="evidence" value="ECO:0007669"/>
    <property type="project" value="UniProtKB-KW"/>
</dbReference>
<proteinExistence type="inferred from homology"/>
<evidence type="ECO:0000256" key="7">
    <source>
        <dbReference type="ARBA" id="ARBA00022801"/>
    </source>
</evidence>
<evidence type="ECO:0000256" key="9">
    <source>
        <dbReference type="ARBA" id="ARBA00023145"/>
    </source>
</evidence>
<dbReference type="GO" id="GO:0030216">
    <property type="term" value="P:keratinocyte differentiation"/>
    <property type="evidence" value="ECO:0007669"/>
    <property type="project" value="TreeGrafter"/>
</dbReference>
<dbReference type="Pfam" id="PF00656">
    <property type="entry name" value="Peptidase_C14"/>
    <property type="match status" value="1"/>
</dbReference>
<keyword evidence="9" id="KW-0865">Zymogen</keyword>
<dbReference type="GO" id="GO:0006915">
    <property type="term" value="P:apoptotic process"/>
    <property type="evidence" value="ECO:0007669"/>
    <property type="project" value="UniProtKB-KW"/>
</dbReference>
<gene>
    <name evidence="18" type="primary">CASP3</name>
</gene>
<keyword evidence="4" id="KW-0645">Protease</keyword>
<dbReference type="STRING" id="9749.A0A2Y9N0H4"/>
<dbReference type="GO" id="GO:0030218">
    <property type="term" value="P:erythrocyte differentiation"/>
    <property type="evidence" value="ECO:0007669"/>
    <property type="project" value="TreeGrafter"/>
</dbReference>
<dbReference type="InterPro" id="IPR002398">
    <property type="entry name" value="Pept_C14"/>
</dbReference>
<accession>A0A2Y9N0H4</accession>
<evidence type="ECO:0000256" key="1">
    <source>
        <dbReference type="ARBA" id="ARBA00004496"/>
    </source>
</evidence>
<dbReference type="Proteomes" id="UP000248483">
    <property type="component" value="Unplaced"/>
</dbReference>
<evidence type="ECO:0000313" key="18">
    <source>
        <dbReference type="RefSeq" id="XP_022426661.1"/>
    </source>
</evidence>
<dbReference type="AlphaFoldDB" id="A0A2Y9N0H4"/>
<dbReference type="RefSeq" id="XP_022426661.1">
    <property type="nucleotide sequence ID" value="XM_022570953.2"/>
</dbReference>
<evidence type="ECO:0000256" key="11">
    <source>
        <dbReference type="ARBA" id="ARBA00038525"/>
    </source>
</evidence>
<dbReference type="PRINTS" id="PR00376">
    <property type="entry name" value="IL1BCENZYME"/>
</dbReference>
<evidence type="ECO:0000259" key="15">
    <source>
        <dbReference type="PROSITE" id="PS50207"/>
    </source>
</evidence>
<dbReference type="FunCoup" id="A0A2Y9N0H4">
    <property type="interactions" value="1969"/>
</dbReference>
<evidence type="ECO:0000256" key="14">
    <source>
        <dbReference type="RuleBase" id="RU003971"/>
    </source>
</evidence>
<dbReference type="InterPro" id="IPR029030">
    <property type="entry name" value="Caspase-like_dom_sf"/>
</dbReference>
<evidence type="ECO:0000259" key="16">
    <source>
        <dbReference type="PROSITE" id="PS50208"/>
    </source>
</evidence>
<dbReference type="SMART" id="SM00115">
    <property type="entry name" value="CASc"/>
    <property type="match status" value="1"/>
</dbReference>
<organism evidence="17 18">
    <name type="scientific">Delphinapterus leucas</name>
    <name type="common">Beluga whale</name>
    <dbReference type="NCBI Taxonomy" id="9749"/>
    <lineage>
        <taxon>Eukaryota</taxon>
        <taxon>Metazoa</taxon>
        <taxon>Chordata</taxon>
        <taxon>Craniata</taxon>
        <taxon>Vertebrata</taxon>
        <taxon>Euteleostomi</taxon>
        <taxon>Mammalia</taxon>
        <taxon>Eutheria</taxon>
        <taxon>Laurasiatheria</taxon>
        <taxon>Artiodactyla</taxon>
        <taxon>Whippomorpha</taxon>
        <taxon>Cetacea</taxon>
        <taxon>Odontoceti</taxon>
        <taxon>Monodontidae</taxon>
        <taxon>Delphinapterus</taxon>
    </lineage>
</organism>
<evidence type="ECO:0000313" key="17">
    <source>
        <dbReference type="Proteomes" id="UP000248483"/>
    </source>
</evidence>
<keyword evidence="6" id="KW-0702">S-nitrosylation</keyword>
<dbReference type="Gene3D" id="3.40.50.1460">
    <property type="match status" value="1"/>
</dbReference>
<dbReference type="PANTHER" id="PTHR10454:SF198">
    <property type="entry name" value="CASPASE-3"/>
    <property type="match status" value="1"/>
</dbReference>
<evidence type="ECO:0000256" key="4">
    <source>
        <dbReference type="ARBA" id="ARBA00022670"/>
    </source>
</evidence>
<dbReference type="InterPro" id="IPR015917">
    <property type="entry name" value="Pept_C14A"/>
</dbReference>
<dbReference type="InterPro" id="IPR033139">
    <property type="entry name" value="Caspase_cys_AS"/>
</dbReference>
<sequence>MENNENSVDSKSIKTSETKILHGSKSMDSGISLDYSYKMDYPERGLCIIINNKNFHESTGMACRSGTDVDAANLWETFTNLKYEVRNKNDLTCEEILELMYSVSKEDHSKRSSFICVLLSHGEEGKIFGTNGPVDLKKLTGFFRGDCCISLTGKPKLFVIQACRGTELDCGIETDSGVEDDMACQKIPVEADFLYAYSTAPGSRKQSSSSSYSWRNEVGSTCPWCCVWVAANIHEQEDPQGESGLQASLQARSDCVSMPQSWATGKPNDDVAFRNSKTKWRFCGLESRHSGARSSGQGPTKLKSRCPWAVFSSGGLTQEETISRLIKVIGRTQFLMAVFWLTVSRTSPSATTSHPRVLASRAPLQAVHDMLFAFRPAGGSLTSNISSLQRRPRPPFEVFTCSGQAQPGSSPF</sequence>
<dbReference type="PANTHER" id="PTHR10454">
    <property type="entry name" value="CASPASE"/>
    <property type="match status" value="1"/>
</dbReference>
<evidence type="ECO:0000256" key="2">
    <source>
        <dbReference type="ARBA" id="ARBA00010134"/>
    </source>
</evidence>
<dbReference type="InParanoid" id="A0A2Y9N0H4"/>
<evidence type="ECO:0000256" key="3">
    <source>
        <dbReference type="ARBA" id="ARBA00022490"/>
    </source>
</evidence>
<keyword evidence="8" id="KW-0788">Thiol protease</keyword>
<comment type="subunit">
    <text evidence="11">Heterotetramer that consists of two anti-parallel arranged heterodimers, each one formed by a 17 kDa (p17) and a 12 kDa (p12) subunit. Interacts with BIRC6/bruce.</text>
</comment>
<dbReference type="FunFam" id="3.40.50.1460:FF:000018">
    <property type="entry name" value="Caspase-3"/>
    <property type="match status" value="1"/>
</dbReference>
<dbReference type="EC" id="3.4.22.56" evidence="12"/>
<dbReference type="KEGG" id="dle:111173401"/>
<dbReference type="GO" id="GO:0031264">
    <property type="term" value="C:death-inducing signaling complex"/>
    <property type="evidence" value="ECO:0007669"/>
    <property type="project" value="TreeGrafter"/>
</dbReference>
<feature type="domain" description="Caspase family p10" evidence="15">
    <location>
        <begin position="183"/>
        <end position="214"/>
    </location>
</feature>
<reference evidence="18" key="1">
    <citation type="submission" date="2025-08" db="UniProtKB">
        <authorList>
            <consortium name="RefSeq"/>
        </authorList>
    </citation>
    <scope>IDENTIFICATION</scope>
    <source>
        <tissue evidence="18">Blood</tissue>
    </source>
</reference>
<dbReference type="CTD" id="836"/>
<evidence type="ECO:0000256" key="5">
    <source>
        <dbReference type="ARBA" id="ARBA00022703"/>
    </source>
</evidence>